<proteinExistence type="predicted"/>
<keyword evidence="3" id="KW-1185">Reference proteome</keyword>
<feature type="domain" description="T6SS Phospholipase effector Tle1-like catalytic" evidence="1">
    <location>
        <begin position="25"/>
        <end position="294"/>
    </location>
</feature>
<dbReference type="PANTHER" id="PTHR33840:SF1">
    <property type="entry name" value="TLE1 PHOSPHOLIPASE DOMAIN-CONTAINING PROTEIN"/>
    <property type="match status" value="1"/>
</dbReference>
<organism evidence="2 3">
    <name type="scientific">Pedobacter kyungheensis</name>
    <dbReference type="NCBI Taxonomy" id="1069985"/>
    <lineage>
        <taxon>Bacteria</taxon>
        <taxon>Pseudomonadati</taxon>
        <taxon>Bacteroidota</taxon>
        <taxon>Sphingobacteriia</taxon>
        <taxon>Sphingobacteriales</taxon>
        <taxon>Sphingobacteriaceae</taxon>
        <taxon>Pedobacter</taxon>
    </lineage>
</organism>
<dbReference type="Proteomes" id="UP000031246">
    <property type="component" value="Unassembled WGS sequence"/>
</dbReference>
<dbReference type="RefSeq" id="WP_039477027.1">
    <property type="nucleotide sequence ID" value="NZ_JSYN01000016.1"/>
</dbReference>
<dbReference type="PANTHER" id="PTHR33840">
    <property type="match status" value="1"/>
</dbReference>
<evidence type="ECO:0000259" key="1">
    <source>
        <dbReference type="Pfam" id="PF09994"/>
    </source>
</evidence>
<dbReference type="Pfam" id="PF09994">
    <property type="entry name" value="T6SS_Tle1-like_cat"/>
    <property type="match status" value="1"/>
</dbReference>
<evidence type="ECO:0000313" key="2">
    <source>
        <dbReference type="EMBL" id="KIA93114.1"/>
    </source>
</evidence>
<sequence>MTSVQLGAYTPKNDVTEYLDINLGIFFDGTKNSKANTNARLNNTETFKKYGKDDDESSYYNDWSNVARLWDHYDKSLSLYIEGIGTEDEKKDSTIGYAFGSGDTGIRGKVRIGCEKIVSEKLTKILKANNKKKLRSITFDVFGFSRGAAAARNFVYEIGKSAYKPSVIVEPRSGRVSKFDADGESTNAEVLPACGHLGLKCEQAGIKITANQIKVRFLGIFDTVSSYSKYISAMPNFNDVEELHLNEIGRAQTVIHFIAENEHRQNFSLTKVNMGKEKSFPGVHSDVGGSYDTGPEVKEELETTWTNRNNLEPFKRNLIEQAWYKEEELEITGGFAYFALKGSRKLIKKEYSYIPLHYMAEYAKKSTAPVNLQALVDSKYTISDDPLLVRVKGYLKDYVMGNGQPYAFKTFAQLDKKYAGAKIPEQNYANYQKEKQQQEDLRILRNKYLHWSARREGIGMDPNADGKRVIY</sequence>
<accession>A0A0C1FZ63</accession>
<name>A0A0C1FZ63_9SPHI</name>
<dbReference type="InterPro" id="IPR018712">
    <property type="entry name" value="Tle1-like_cat"/>
</dbReference>
<reference evidence="2 3" key="1">
    <citation type="submission" date="2014-10" db="EMBL/GenBank/DDBJ databases">
        <title>Pedobacter Kyungheensis.</title>
        <authorList>
            <person name="Anderson B.M."/>
            <person name="Newman J.D."/>
        </authorList>
    </citation>
    <scope>NUCLEOTIDE SEQUENCE [LARGE SCALE GENOMIC DNA]</scope>
    <source>
        <strain evidence="2 3">KACC 16221</strain>
    </source>
</reference>
<dbReference type="AlphaFoldDB" id="A0A0C1FZ63"/>
<dbReference type="EMBL" id="JSYN01000016">
    <property type="protein sequence ID" value="KIA93114.1"/>
    <property type="molecule type" value="Genomic_DNA"/>
</dbReference>
<gene>
    <name evidence="2" type="ORF">OC25_13825</name>
</gene>
<evidence type="ECO:0000313" key="3">
    <source>
        <dbReference type="Proteomes" id="UP000031246"/>
    </source>
</evidence>
<protein>
    <recommendedName>
        <fullName evidence="1">T6SS Phospholipase effector Tle1-like catalytic domain-containing protein</fullName>
    </recommendedName>
</protein>
<comment type="caution">
    <text evidence="2">The sequence shown here is derived from an EMBL/GenBank/DDBJ whole genome shotgun (WGS) entry which is preliminary data.</text>
</comment>